<dbReference type="Gene3D" id="1.20.1280.140">
    <property type="match status" value="1"/>
</dbReference>
<sequence length="175" mass="17904">MMSLYAVATLAVAVSALPSIQKRDVTTVLDNLETIDSDTNTLTAAIEAWDASLLGALGVQSDVTTLETAVTDATSEAQTEAQADSADSTTILDYVSNTLNPDIIASLNALTAREADFAALSLDSLVLSDLQTLQSDTDDLGAALVAIASSDTEAEAETLVAAIDAAFASAIAVFS</sequence>
<evidence type="ECO:0000313" key="2">
    <source>
        <dbReference type="EMBL" id="KAF3764984.1"/>
    </source>
</evidence>
<evidence type="ECO:0000256" key="1">
    <source>
        <dbReference type="SAM" id="SignalP"/>
    </source>
</evidence>
<protein>
    <recommendedName>
        <fullName evidence="4">Hydrophobic surface binding protein</fullName>
    </recommendedName>
</protein>
<dbReference type="PANTHER" id="PTHR38123:SF1">
    <property type="entry name" value="HYDROPHOBIC SURFACE BINDING PROTEIN"/>
    <property type="match status" value="1"/>
</dbReference>
<dbReference type="PANTHER" id="PTHR38123">
    <property type="entry name" value="CELL WALL SERINE-THREONINE-RICH GALACTOMANNOPROTEIN MP1 (AFU_ORTHOLOGUE AFUA_4G03240)"/>
    <property type="match status" value="1"/>
</dbReference>
<dbReference type="OrthoDB" id="3485059at2759"/>
<comment type="caution">
    <text evidence="2">The sequence shown here is derived from an EMBL/GenBank/DDBJ whole genome shotgun (WGS) entry which is preliminary data.</text>
</comment>
<feature type="chain" id="PRO_5040275396" description="Hydrophobic surface binding protein" evidence="1">
    <location>
        <begin position="17"/>
        <end position="175"/>
    </location>
</feature>
<keyword evidence="3" id="KW-1185">Reference proteome</keyword>
<name>A0A9P4Y1W7_CRYP1</name>
<keyword evidence="1" id="KW-0732">Signal</keyword>
<accession>A0A9P4Y1W7</accession>
<dbReference type="InterPro" id="IPR021054">
    <property type="entry name" value="Cell_wall_mannoprotein_1"/>
</dbReference>
<dbReference type="Proteomes" id="UP000803844">
    <property type="component" value="Unassembled WGS sequence"/>
</dbReference>
<evidence type="ECO:0008006" key="4">
    <source>
        <dbReference type="Google" id="ProtNLM"/>
    </source>
</evidence>
<dbReference type="EMBL" id="MU032348">
    <property type="protein sequence ID" value="KAF3764984.1"/>
    <property type="molecule type" value="Genomic_DNA"/>
</dbReference>
<proteinExistence type="predicted"/>
<feature type="signal peptide" evidence="1">
    <location>
        <begin position="1"/>
        <end position="16"/>
    </location>
</feature>
<dbReference type="AlphaFoldDB" id="A0A9P4Y1W7"/>
<reference evidence="2" key="1">
    <citation type="journal article" date="2020" name="Phytopathology">
        <title>Genome sequence of the chestnut blight fungus Cryphonectria parasitica EP155: A fundamental resource for an archetypical invasive plant pathogen.</title>
        <authorList>
            <person name="Crouch J.A."/>
            <person name="Dawe A."/>
            <person name="Aerts A."/>
            <person name="Barry K."/>
            <person name="Churchill A.C.L."/>
            <person name="Grimwood J."/>
            <person name="Hillman B."/>
            <person name="Milgroom M.G."/>
            <person name="Pangilinan J."/>
            <person name="Smith M."/>
            <person name="Salamov A."/>
            <person name="Schmutz J."/>
            <person name="Yadav J."/>
            <person name="Grigoriev I.V."/>
            <person name="Nuss D."/>
        </authorList>
    </citation>
    <scope>NUCLEOTIDE SEQUENCE</scope>
    <source>
        <strain evidence="2">EP155</strain>
    </source>
</reference>
<organism evidence="2 3">
    <name type="scientific">Cryphonectria parasitica (strain ATCC 38755 / EP155)</name>
    <dbReference type="NCBI Taxonomy" id="660469"/>
    <lineage>
        <taxon>Eukaryota</taxon>
        <taxon>Fungi</taxon>
        <taxon>Dikarya</taxon>
        <taxon>Ascomycota</taxon>
        <taxon>Pezizomycotina</taxon>
        <taxon>Sordariomycetes</taxon>
        <taxon>Sordariomycetidae</taxon>
        <taxon>Diaporthales</taxon>
        <taxon>Cryphonectriaceae</taxon>
        <taxon>Cryphonectria-Endothia species complex</taxon>
        <taxon>Cryphonectria</taxon>
    </lineage>
</organism>
<dbReference type="Pfam" id="PF12296">
    <property type="entry name" value="HsbA"/>
    <property type="match status" value="1"/>
</dbReference>
<evidence type="ECO:0000313" key="3">
    <source>
        <dbReference type="Proteomes" id="UP000803844"/>
    </source>
</evidence>
<dbReference type="RefSeq" id="XP_040775945.1">
    <property type="nucleotide sequence ID" value="XM_040925354.1"/>
</dbReference>
<gene>
    <name evidence="2" type="ORF">M406DRAFT_70507</name>
</gene>
<dbReference type="GO" id="GO:0005576">
    <property type="term" value="C:extracellular region"/>
    <property type="evidence" value="ECO:0007669"/>
    <property type="project" value="TreeGrafter"/>
</dbReference>
<dbReference type="GeneID" id="63842483"/>